<dbReference type="OrthoDB" id="5312863at2"/>
<dbReference type="Proteomes" id="UP000192907">
    <property type="component" value="Unassembled WGS sequence"/>
</dbReference>
<evidence type="ECO:0000313" key="2">
    <source>
        <dbReference type="Proteomes" id="UP000192907"/>
    </source>
</evidence>
<accession>A0A1Y6CB44</accession>
<proteinExistence type="predicted"/>
<dbReference type="STRING" id="1513793.SAMN06296036_11781"/>
<dbReference type="EMBL" id="FWZT01000017">
    <property type="protein sequence ID" value="SMF55135.1"/>
    <property type="molecule type" value="Genomic_DNA"/>
</dbReference>
<keyword evidence="2" id="KW-1185">Reference proteome</keyword>
<dbReference type="AlphaFoldDB" id="A0A1Y6CB44"/>
<protein>
    <submittedName>
        <fullName evidence="1">Uncharacterized protein</fullName>
    </submittedName>
</protein>
<name>A0A1Y6CB44_9BACT</name>
<gene>
    <name evidence="1" type="ORF">SAMN06296036_11781</name>
</gene>
<sequence length="362" mass="41020">MLKHILFISLTFFTSKLLAVQANDLIYGQDRRIVLLATEDPLAYYTIPQEWSLYKNQAYIVKETNDSYLLRFILAPNYAKSIPQIRNIRRNNPASFFLPIPIQELNSDVVISDSIGTVNLNLTPSSKSPNIDLFYYNLRLNRNQYEIVKAISGEAEIITGSVRYLIDFNGDTIPISVPLFLQLPSNMFLDDTPPTGFDSSWYRAFFERTTFHETGKLDGSFEVDALFFKIDVEIEDSEYTVKIDEKSTRFNENGDNIEFSAKSDANLFGSLSFRIAPFGLDLKVDFEANLEGVFSQTLKEVSDVSVDFTSIEIDDTGSLSSGVVNALEGYLNGSDWRVEIEEEVNEKLADFLNSGFISFEDL</sequence>
<dbReference type="RefSeq" id="WP_132322066.1">
    <property type="nucleotide sequence ID" value="NZ_FWZT01000017.1"/>
</dbReference>
<reference evidence="2" key="1">
    <citation type="submission" date="2017-04" db="EMBL/GenBank/DDBJ databases">
        <authorList>
            <person name="Varghese N."/>
            <person name="Submissions S."/>
        </authorList>
    </citation>
    <scope>NUCLEOTIDE SEQUENCE [LARGE SCALE GENOMIC DNA]</scope>
    <source>
        <strain evidence="2">RKEM611</strain>
    </source>
</reference>
<organism evidence="1 2">
    <name type="scientific">Pseudobacteriovorax antillogorgiicola</name>
    <dbReference type="NCBI Taxonomy" id="1513793"/>
    <lineage>
        <taxon>Bacteria</taxon>
        <taxon>Pseudomonadati</taxon>
        <taxon>Bdellovibrionota</taxon>
        <taxon>Oligoflexia</taxon>
        <taxon>Oligoflexales</taxon>
        <taxon>Pseudobacteriovoracaceae</taxon>
        <taxon>Pseudobacteriovorax</taxon>
    </lineage>
</organism>
<evidence type="ECO:0000313" key="1">
    <source>
        <dbReference type="EMBL" id="SMF55135.1"/>
    </source>
</evidence>